<dbReference type="InterPro" id="IPR012337">
    <property type="entry name" value="RNaseH-like_sf"/>
</dbReference>
<name>A0AAY4DDX3_9TELE</name>
<dbReference type="GO" id="GO:0008270">
    <property type="term" value="F:zinc ion binding"/>
    <property type="evidence" value="ECO:0007669"/>
    <property type="project" value="UniProtKB-KW"/>
</dbReference>
<evidence type="ECO:0000256" key="4">
    <source>
        <dbReference type="ARBA" id="ARBA00023125"/>
    </source>
</evidence>
<evidence type="ECO:0000256" key="1">
    <source>
        <dbReference type="ARBA" id="ARBA00022723"/>
    </source>
</evidence>
<dbReference type="Ensembl" id="ENSDCDT00010053383.1">
    <property type="protein sequence ID" value="ENSDCDP00010043324.1"/>
    <property type="gene ID" value="ENSDCDG00010027071.1"/>
</dbReference>
<dbReference type="PANTHER" id="PTHR46600">
    <property type="entry name" value="THAP DOMAIN-CONTAINING"/>
    <property type="match status" value="1"/>
</dbReference>
<evidence type="ECO:0000256" key="5">
    <source>
        <dbReference type="PROSITE-ProRule" id="PRU00309"/>
    </source>
</evidence>
<dbReference type="GeneTree" id="ENSGT00940000166194"/>
<organism evidence="9 10">
    <name type="scientific">Denticeps clupeoides</name>
    <name type="common">denticle herring</name>
    <dbReference type="NCBI Taxonomy" id="299321"/>
    <lineage>
        <taxon>Eukaryota</taxon>
        <taxon>Metazoa</taxon>
        <taxon>Chordata</taxon>
        <taxon>Craniata</taxon>
        <taxon>Vertebrata</taxon>
        <taxon>Euteleostomi</taxon>
        <taxon>Actinopterygii</taxon>
        <taxon>Neopterygii</taxon>
        <taxon>Teleostei</taxon>
        <taxon>Clupei</taxon>
        <taxon>Clupeiformes</taxon>
        <taxon>Denticipitoidei</taxon>
        <taxon>Denticipitidae</taxon>
        <taxon>Denticeps</taxon>
    </lineage>
</organism>
<proteinExistence type="inferred from homology"/>
<reference evidence="9" key="2">
    <citation type="submission" date="2025-08" db="UniProtKB">
        <authorList>
            <consortium name="Ensembl"/>
        </authorList>
    </citation>
    <scope>IDENTIFICATION</scope>
</reference>
<dbReference type="Proteomes" id="UP000694580">
    <property type="component" value="Chromosome 7"/>
</dbReference>
<dbReference type="SUPFAM" id="SSF57716">
    <property type="entry name" value="Glucocorticoid receptor-like (DNA-binding domain)"/>
    <property type="match status" value="1"/>
</dbReference>
<dbReference type="AlphaFoldDB" id="A0AAY4DDX3"/>
<comment type="similarity">
    <text evidence="6">Belongs to the THAP1 family.</text>
</comment>
<comment type="function">
    <text evidence="6">DNA-binding transcription regulator that regulates endothelial cell proliferation and G1/S cell-cycle progression. Specifically binds the 5'-[AT]NTNN[GT]GGCA[AGT]-3' core DNA sequence and acts by modulating expression of pRB-E2F cell-cycle target genes.</text>
</comment>
<feature type="compositionally biased region" description="Polar residues" evidence="7">
    <location>
        <begin position="107"/>
        <end position="125"/>
    </location>
</feature>
<keyword evidence="2 5" id="KW-0863">Zinc-finger</keyword>
<dbReference type="InterPro" id="IPR026516">
    <property type="entry name" value="THAP1/10"/>
</dbReference>
<comment type="subcellular location">
    <subcellularLocation>
        <location evidence="6">Nucleus</location>
        <location evidence="6">Nucleoplasm</location>
    </subcellularLocation>
</comment>
<dbReference type="SMART" id="SM00692">
    <property type="entry name" value="DM3"/>
    <property type="match status" value="1"/>
</dbReference>
<keyword evidence="6" id="KW-0805">Transcription regulation</keyword>
<dbReference type="GO" id="GO:0005654">
    <property type="term" value="C:nucleoplasm"/>
    <property type="evidence" value="ECO:0007669"/>
    <property type="project" value="UniProtKB-SubCell"/>
</dbReference>
<accession>A0AAY4DDX3</accession>
<dbReference type="Gene3D" id="3.30.420.10">
    <property type="entry name" value="Ribonuclease H-like superfamily/Ribonuclease H"/>
    <property type="match status" value="1"/>
</dbReference>
<keyword evidence="1" id="KW-0479">Metal-binding</keyword>
<dbReference type="InterPro" id="IPR036397">
    <property type="entry name" value="RNaseH_sf"/>
</dbReference>
<keyword evidence="4 5" id="KW-0238">DNA-binding</keyword>
<keyword evidence="3" id="KW-0862">Zinc</keyword>
<dbReference type="SMART" id="SM00980">
    <property type="entry name" value="THAP"/>
    <property type="match status" value="1"/>
</dbReference>
<dbReference type="SUPFAM" id="SSF53098">
    <property type="entry name" value="Ribonuclease H-like"/>
    <property type="match status" value="1"/>
</dbReference>
<evidence type="ECO:0000256" key="2">
    <source>
        <dbReference type="ARBA" id="ARBA00022771"/>
    </source>
</evidence>
<keyword evidence="6" id="KW-0804">Transcription</keyword>
<dbReference type="Pfam" id="PF05485">
    <property type="entry name" value="THAP"/>
    <property type="match status" value="1"/>
</dbReference>
<dbReference type="GO" id="GO:0001935">
    <property type="term" value="P:endothelial cell proliferation"/>
    <property type="evidence" value="ECO:0007669"/>
    <property type="project" value="UniProtKB-UniRule"/>
</dbReference>
<dbReference type="GO" id="GO:0006357">
    <property type="term" value="P:regulation of transcription by RNA polymerase II"/>
    <property type="evidence" value="ECO:0007669"/>
    <property type="project" value="TreeGrafter"/>
</dbReference>
<evidence type="ECO:0000256" key="6">
    <source>
        <dbReference type="RuleBase" id="RU369073"/>
    </source>
</evidence>
<evidence type="ECO:0000313" key="10">
    <source>
        <dbReference type="Proteomes" id="UP000694580"/>
    </source>
</evidence>
<feature type="region of interest" description="Disordered" evidence="7">
    <location>
        <begin position="101"/>
        <end position="136"/>
    </location>
</feature>
<keyword evidence="6" id="KW-0539">Nucleus</keyword>
<reference evidence="9 10" key="1">
    <citation type="submission" date="2020-06" db="EMBL/GenBank/DDBJ databases">
        <authorList>
            <consortium name="Wellcome Sanger Institute Data Sharing"/>
        </authorList>
    </citation>
    <scope>NUCLEOTIDE SEQUENCE [LARGE SCALE GENOMIC DNA]</scope>
</reference>
<keyword evidence="6" id="KW-0131">Cell cycle</keyword>
<dbReference type="Gene3D" id="6.20.210.20">
    <property type="entry name" value="THAP domain"/>
    <property type="match status" value="1"/>
</dbReference>
<sequence>MTVTCVAYNCKSYREKGVTFHRFPHNNPKLLKKWITNLRWQNWTPCPNTMICSKHFEERYFSRTKIRGRLKRGAVPTIFEFPPPQNTRKYAINPRSKRAKGLDADSSFASPPNTAKHTQAYSSGQGLEEPSPYIANSGEHACTSDSTVISSDPLGSLLDGSTLSTLTVIEPVITHIPWSIQGDSTLSRRLTLPSFFHNNYCLPQSLQWPGDAEANVEHYNEATKEASVQSIIKITERWQWLGLDFRGPLQTTMTGHKFVLTITDYHSKWVEAFPVTGLLSPEVVWILCDLFAQFGYPMGILCRLNLNTTIKLNQSLKNRLQTLKGSMIIRHRQTGYLDSATESLIDSMVTELMTDHAESWNLHLPASVLRLCCKVHPTTGESPFTRMQSKEPRPVTTPRELPYPVSILQECSFVIDSPQTSGDTILLTQLKVNGESAEEGLSR</sequence>
<reference evidence="9" key="3">
    <citation type="submission" date="2025-09" db="UniProtKB">
        <authorList>
            <consortium name="Ensembl"/>
        </authorList>
    </citation>
    <scope>IDENTIFICATION</scope>
</reference>
<keyword evidence="10" id="KW-1185">Reference proteome</keyword>
<gene>
    <name evidence="9" type="primary">zgc:163143</name>
</gene>
<evidence type="ECO:0000256" key="7">
    <source>
        <dbReference type="SAM" id="MobiDB-lite"/>
    </source>
</evidence>
<protein>
    <recommendedName>
        <fullName evidence="6">THAP domain-containing protein 1</fullName>
    </recommendedName>
</protein>
<evidence type="ECO:0000256" key="3">
    <source>
        <dbReference type="ARBA" id="ARBA00022833"/>
    </source>
</evidence>
<dbReference type="PANTHER" id="PTHR46600:SF7">
    <property type="entry name" value="SI:DKEY-228B2.6-RELATED"/>
    <property type="match status" value="1"/>
</dbReference>
<dbReference type="InterPro" id="IPR006612">
    <property type="entry name" value="THAP_Znf"/>
</dbReference>
<dbReference type="GO" id="GO:0003700">
    <property type="term" value="F:DNA-binding transcription factor activity"/>
    <property type="evidence" value="ECO:0007669"/>
    <property type="project" value="UniProtKB-UniRule"/>
</dbReference>
<evidence type="ECO:0000313" key="9">
    <source>
        <dbReference type="Ensembl" id="ENSDCDP00010043324.1"/>
    </source>
</evidence>
<dbReference type="InterPro" id="IPR038441">
    <property type="entry name" value="THAP_Znf_sf"/>
</dbReference>
<dbReference type="PROSITE" id="PS50950">
    <property type="entry name" value="ZF_THAP"/>
    <property type="match status" value="1"/>
</dbReference>
<keyword evidence="6" id="KW-0175">Coiled coil</keyword>
<feature type="domain" description="THAP-type" evidence="8">
    <location>
        <begin position="1"/>
        <end position="79"/>
    </location>
</feature>
<evidence type="ECO:0000259" key="8">
    <source>
        <dbReference type="PROSITE" id="PS50950"/>
    </source>
</evidence>
<dbReference type="GO" id="GO:0000978">
    <property type="term" value="F:RNA polymerase II cis-regulatory region sequence-specific DNA binding"/>
    <property type="evidence" value="ECO:0007669"/>
    <property type="project" value="TreeGrafter"/>
</dbReference>